<evidence type="ECO:0000313" key="1">
    <source>
        <dbReference type="EMBL" id="TLC97861.1"/>
    </source>
</evidence>
<dbReference type="EMBL" id="QGQD01000107">
    <property type="protein sequence ID" value="TLC97861.1"/>
    <property type="molecule type" value="Genomic_DNA"/>
</dbReference>
<dbReference type="SUPFAM" id="SSF46689">
    <property type="entry name" value="Homeodomain-like"/>
    <property type="match status" value="1"/>
</dbReference>
<dbReference type="Gene3D" id="1.10.10.10">
    <property type="entry name" value="Winged helix-like DNA-binding domain superfamily/Winged helix DNA-binding domain"/>
    <property type="match status" value="1"/>
</dbReference>
<evidence type="ECO:0000313" key="2">
    <source>
        <dbReference type="Proteomes" id="UP000306509"/>
    </source>
</evidence>
<dbReference type="AlphaFoldDB" id="A0A4U8PZN7"/>
<gene>
    <name evidence="1" type="ORF">DSM106044_05224</name>
</gene>
<proteinExistence type="predicted"/>
<dbReference type="InterPro" id="IPR036388">
    <property type="entry name" value="WH-like_DNA-bd_sf"/>
</dbReference>
<evidence type="ECO:0008006" key="3">
    <source>
        <dbReference type="Google" id="ProtNLM"/>
    </source>
</evidence>
<protein>
    <recommendedName>
        <fullName evidence="3">Transposase</fullName>
    </recommendedName>
</protein>
<dbReference type="Pfam" id="PF13384">
    <property type="entry name" value="HTH_23"/>
    <property type="match status" value="1"/>
</dbReference>
<dbReference type="InterPro" id="IPR009057">
    <property type="entry name" value="Homeodomain-like_sf"/>
</dbReference>
<reference evidence="1 2" key="1">
    <citation type="journal article" date="2019" name="Anaerobe">
        <title>Detection of Robinsoniella peoriensis in multiple bone samples of a trauma patient.</title>
        <authorList>
            <person name="Schrottner P."/>
            <person name="Hartwich K."/>
            <person name="Bunk B."/>
            <person name="Schober I."/>
            <person name="Helbig S."/>
            <person name="Rudolph W.W."/>
            <person name="Gunzer F."/>
        </authorList>
    </citation>
    <scope>NUCLEOTIDE SEQUENCE [LARGE SCALE GENOMIC DNA]</scope>
    <source>
        <strain evidence="1 2">DSM 106044</strain>
    </source>
</reference>
<accession>A0A4U8PZN7</accession>
<organism evidence="1 2">
    <name type="scientific">Robinsoniella peoriensis</name>
    <dbReference type="NCBI Taxonomy" id="180332"/>
    <lineage>
        <taxon>Bacteria</taxon>
        <taxon>Bacillati</taxon>
        <taxon>Bacillota</taxon>
        <taxon>Clostridia</taxon>
        <taxon>Lachnospirales</taxon>
        <taxon>Lachnospiraceae</taxon>
        <taxon>Robinsoniella</taxon>
    </lineage>
</organism>
<sequence length="176" mass="19998">MAKTSSNNKRNQKYEVILNDEQITFLKALLSMEETTLTIKKRILILLAIHKSSGKKLTHRQIAESLDVSTSTVHCTIKRFVNLGFDECITIHRNPRQNNHCKIQGDQQARLIQLACSTAPQGHAFWSLQLLRDKAVELKIIEPVAVETLRCALKKMNFDLTKTNTGVFPQNKTQNS</sequence>
<keyword evidence="2" id="KW-1185">Reference proteome</keyword>
<dbReference type="RefSeq" id="WP_138004054.1">
    <property type="nucleotide sequence ID" value="NZ_QGQD01000107.1"/>
</dbReference>
<comment type="caution">
    <text evidence="1">The sequence shown here is derived from an EMBL/GenBank/DDBJ whole genome shotgun (WGS) entry which is preliminary data.</text>
</comment>
<dbReference type="Proteomes" id="UP000306509">
    <property type="component" value="Unassembled WGS sequence"/>
</dbReference>
<name>A0A4U8PZN7_9FIRM</name>